<sequence length="280" mass="30378">MCCSARWIVRCLPLGWLTPRRPTRAVHPEDPTRIPAVVERLRTAWEAQPSVPFAQLWAQLESVGVGFNATDTELVEACDELLRRHPYFFAPVLPGALSGVPSDAPSASPAPRTVVVETADPGPVATLSVEPGEPLGWAVVRGRRAGVQPVVWRFRAVRACRAGAPLVVEDAEGFVHRLGVVERLTAAGFAVAPGKNAAALEGVRRAELGDRVFVVRFEDDSWALVGHALWWFRVGRRAVDARRLKWVECVSGMPGAPLLVRTPGAGLEELPLVAEVFRAS</sequence>
<proteinExistence type="predicted"/>
<comment type="caution">
    <text evidence="1">The sequence shown here is derived from an EMBL/GenBank/DDBJ whole genome shotgun (WGS) entry which is preliminary data.</text>
</comment>
<dbReference type="AlphaFoldDB" id="A0A9X3RQD8"/>
<keyword evidence="2" id="KW-1185">Reference proteome</keyword>
<evidence type="ECO:0000313" key="2">
    <source>
        <dbReference type="Proteomes" id="UP001146505"/>
    </source>
</evidence>
<dbReference type="EMBL" id="JAKMUV010000006">
    <property type="protein sequence ID" value="MCZ9305195.1"/>
    <property type="molecule type" value="Genomic_DNA"/>
</dbReference>
<gene>
    <name evidence="1" type="ORF">L8U58_06585</name>
</gene>
<organism evidence="1 2">
    <name type="scientific">Corynebacterium macclintockiae</name>
    <dbReference type="NCBI Taxonomy" id="2913501"/>
    <lineage>
        <taxon>Bacteria</taxon>
        <taxon>Bacillati</taxon>
        <taxon>Actinomycetota</taxon>
        <taxon>Actinomycetes</taxon>
        <taxon>Mycobacteriales</taxon>
        <taxon>Corynebacteriaceae</taxon>
        <taxon>Corynebacterium</taxon>
    </lineage>
</organism>
<accession>A0A9X3RQD8</accession>
<name>A0A9X3RQD8_9CORY</name>
<evidence type="ECO:0000313" key="1">
    <source>
        <dbReference type="EMBL" id="MCZ9305195.1"/>
    </source>
</evidence>
<reference evidence="1" key="1">
    <citation type="submission" date="2022-02" db="EMBL/GenBank/DDBJ databases">
        <title>Corynebacterium sp. from urogenital microbiome.</title>
        <authorList>
            <person name="Cappelli E.A."/>
            <person name="Ribeiro T.G."/>
            <person name="Peixe L."/>
        </authorList>
    </citation>
    <scope>NUCLEOTIDE SEQUENCE</scope>
    <source>
        <strain evidence="1">C9Ua_112</strain>
    </source>
</reference>
<protein>
    <submittedName>
        <fullName evidence="1">Uncharacterized protein</fullName>
    </submittedName>
</protein>
<dbReference type="Proteomes" id="UP001146505">
    <property type="component" value="Unassembled WGS sequence"/>
</dbReference>